<reference evidence="1 2" key="1">
    <citation type="submission" date="2019-08" db="EMBL/GenBank/DDBJ databases">
        <authorList>
            <person name="Dhanesh K."/>
            <person name="Kumar G."/>
            <person name="Sasikala C."/>
            <person name="Venkata Ramana C."/>
        </authorList>
    </citation>
    <scope>NUCLEOTIDE SEQUENCE [LARGE SCALE GENOMIC DNA]</scope>
    <source>
        <strain evidence="1 2">JC645</strain>
    </source>
</reference>
<dbReference type="Proteomes" id="UP000324479">
    <property type="component" value="Unassembled WGS sequence"/>
</dbReference>
<accession>A0A5M6DFJ3</accession>
<dbReference type="RefSeq" id="WP_161604327.1">
    <property type="nucleotide sequence ID" value="NZ_VWOX01000003.1"/>
</dbReference>
<evidence type="ECO:0000313" key="2">
    <source>
        <dbReference type="Proteomes" id="UP000324479"/>
    </source>
</evidence>
<keyword evidence="2" id="KW-1185">Reference proteome</keyword>
<comment type="caution">
    <text evidence="1">The sequence shown here is derived from an EMBL/GenBank/DDBJ whole genome shotgun (WGS) entry which is preliminary data.</text>
</comment>
<sequence>MLVAHRRSTGNFKNTYKTSTQLVEALQSSEKIPPVLADDLKQCDVVAVMGSNDARRVQELIGAGEAVLRATESNKAHKRREQAAQAAKRRPGLIARLVTAACSLVTVSH</sequence>
<dbReference type="EMBL" id="VWOX01000003">
    <property type="protein sequence ID" value="KAA5545110.1"/>
    <property type="molecule type" value="Genomic_DNA"/>
</dbReference>
<protein>
    <submittedName>
        <fullName evidence="1">Uncharacterized protein</fullName>
    </submittedName>
</protein>
<name>A0A5M6DFJ3_9BACT</name>
<evidence type="ECO:0000313" key="1">
    <source>
        <dbReference type="EMBL" id="KAA5545110.1"/>
    </source>
</evidence>
<dbReference type="AlphaFoldDB" id="A0A5M6DFJ3"/>
<organism evidence="1 2">
    <name type="scientific">Roseiconus nitratireducens</name>
    <dbReference type="NCBI Taxonomy" id="2605748"/>
    <lineage>
        <taxon>Bacteria</taxon>
        <taxon>Pseudomonadati</taxon>
        <taxon>Planctomycetota</taxon>
        <taxon>Planctomycetia</taxon>
        <taxon>Pirellulales</taxon>
        <taxon>Pirellulaceae</taxon>
        <taxon>Roseiconus</taxon>
    </lineage>
</organism>
<proteinExistence type="predicted"/>
<gene>
    <name evidence="1" type="ORF">FYK55_05350</name>
</gene>